<keyword evidence="4 8" id="KW-1133">Transmembrane helix</keyword>
<reference evidence="10" key="1">
    <citation type="submission" date="2020-05" db="UniProtKB">
        <authorList>
            <consortium name="EnsemblMetazoa"/>
        </authorList>
    </citation>
    <scope>IDENTIFICATION</scope>
    <source>
        <strain evidence="10">SANGQUA</strain>
    </source>
</reference>
<feature type="signal peptide" evidence="9">
    <location>
        <begin position="1"/>
        <end position="19"/>
    </location>
</feature>
<feature type="chain" id="PRO_5019568057" description="Ionotropic glutamate receptor L-glutamate and glycine-binding domain-containing protein" evidence="9">
    <location>
        <begin position="20"/>
        <end position="590"/>
    </location>
</feature>
<dbReference type="STRING" id="34691.A0A453Z3C5"/>
<dbReference type="AlphaFoldDB" id="A0A453Z3C5"/>
<evidence type="ECO:0000256" key="1">
    <source>
        <dbReference type="ARBA" id="ARBA00004651"/>
    </source>
</evidence>
<keyword evidence="2" id="KW-1003">Cell membrane</keyword>
<evidence type="ECO:0000313" key="10">
    <source>
        <dbReference type="EnsemblMetazoa" id="AQUA017136-PA"/>
    </source>
</evidence>
<evidence type="ECO:0000256" key="4">
    <source>
        <dbReference type="ARBA" id="ARBA00022989"/>
    </source>
</evidence>
<dbReference type="PANTHER" id="PTHR42643">
    <property type="entry name" value="IONOTROPIC RECEPTOR 20A-RELATED"/>
    <property type="match status" value="1"/>
</dbReference>
<sequence length="590" mass="68865">MHIRTRTVLLIVAVSYVHAASVQRSNEAIQYVTNLTRFINDQHFGTFVCWLLQFSDQYTPALLHNSMAQELSKDEDTVLLQVDLHTSYSPSYSFPNVVIIFADALDEDVDLTHLRTWLDAVPYKTFVVILFKMSNRMLIDSVAENFLSYGIVNLIMVAFNIDNIFTFNYAPTRTTVHVGFPHPLVLLYNRLREFKTETIKITYAQSTFTYTYDDGFEGEDIHLFKLFFQRLGINLAFDELICDGKHYLIECLQESNNYIFVNRMYVRKLSSQLIDAIEMDKVRIFAPKGKPLTFAEMLLKPFHPAVWMLLLGICVAVHLLCRLAPRLICNDLVLLALTGIEKRSLQTTGRFEKLFAISLIILFFQLKSAYETKLVSYMIDVPTEPDPKTIDELRQRDLKVIVDSRFFNPNQFHQQLAGLLRVTENVTTLLKDGAFFINDIAMRIMAKDISNVDPITGKQLYVPLEEILGETMPFFYFHKNCPFQYEFSTYRRYVFEAGLQQHWRKTIITLKDRRFHTVIAKLKSISQQTVRENTLKPIFIGIILLWVAALVVFLSENFIFYSWKSCKQFKTFKNLQIIYHIYYRIDKAYK</sequence>
<keyword evidence="3 8" id="KW-0812">Transmembrane</keyword>
<keyword evidence="5 8" id="KW-0472">Membrane</keyword>
<dbReference type="InterPro" id="IPR052192">
    <property type="entry name" value="Insect_Ionotropic_Sensory_Rcpt"/>
</dbReference>
<protein>
    <recommendedName>
        <fullName evidence="12">Ionotropic glutamate receptor L-glutamate and glycine-binding domain-containing protein</fullName>
    </recommendedName>
</protein>
<evidence type="ECO:0000256" key="5">
    <source>
        <dbReference type="ARBA" id="ARBA00023136"/>
    </source>
</evidence>
<evidence type="ECO:0000256" key="6">
    <source>
        <dbReference type="ARBA" id="ARBA00023170"/>
    </source>
</evidence>
<dbReference type="GO" id="GO:0005886">
    <property type="term" value="C:plasma membrane"/>
    <property type="evidence" value="ECO:0007669"/>
    <property type="project" value="UniProtKB-SubCell"/>
</dbReference>
<feature type="transmembrane region" description="Helical" evidence="8">
    <location>
        <begin position="538"/>
        <end position="563"/>
    </location>
</feature>
<evidence type="ECO:0000256" key="3">
    <source>
        <dbReference type="ARBA" id="ARBA00022692"/>
    </source>
</evidence>
<proteinExistence type="predicted"/>
<keyword evidence="6" id="KW-0675">Receptor</keyword>
<evidence type="ECO:0000256" key="7">
    <source>
        <dbReference type="ARBA" id="ARBA00023180"/>
    </source>
</evidence>
<keyword evidence="9" id="KW-0732">Signal</keyword>
<evidence type="ECO:0008006" key="12">
    <source>
        <dbReference type="Google" id="ProtNLM"/>
    </source>
</evidence>
<keyword evidence="11" id="KW-1185">Reference proteome</keyword>
<evidence type="ECO:0000256" key="8">
    <source>
        <dbReference type="SAM" id="Phobius"/>
    </source>
</evidence>
<organism evidence="10 11">
    <name type="scientific">Anopheles quadriannulatus</name>
    <name type="common">Mosquito</name>
    <dbReference type="NCBI Taxonomy" id="34691"/>
    <lineage>
        <taxon>Eukaryota</taxon>
        <taxon>Metazoa</taxon>
        <taxon>Ecdysozoa</taxon>
        <taxon>Arthropoda</taxon>
        <taxon>Hexapoda</taxon>
        <taxon>Insecta</taxon>
        <taxon>Pterygota</taxon>
        <taxon>Neoptera</taxon>
        <taxon>Endopterygota</taxon>
        <taxon>Diptera</taxon>
        <taxon>Nematocera</taxon>
        <taxon>Culicoidea</taxon>
        <taxon>Culicidae</taxon>
        <taxon>Anophelinae</taxon>
        <taxon>Anopheles</taxon>
    </lineage>
</organism>
<dbReference type="Proteomes" id="UP000076407">
    <property type="component" value="Unassembled WGS sequence"/>
</dbReference>
<dbReference type="EnsemblMetazoa" id="AQUA017136-RA">
    <property type="protein sequence ID" value="AQUA017136-PA"/>
    <property type="gene ID" value="AQUA017136"/>
</dbReference>
<dbReference type="VEuPathDB" id="VectorBase:AQUA017136"/>
<name>A0A453Z3C5_ANOQN</name>
<evidence type="ECO:0000313" key="11">
    <source>
        <dbReference type="Proteomes" id="UP000076407"/>
    </source>
</evidence>
<evidence type="ECO:0000256" key="9">
    <source>
        <dbReference type="SAM" id="SignalP"/>
    </source>
</evidence>
<accession>A0A453Z3C5</accession>
<dbReference type="PANTHER" id="PTHR42643:SF41">
    <property type="entry name" value="IONOTROPIC RECEPTOR 20A-RELATED"/>
    <property type="match status" value="1"/>
</dbReference>
<keyword evidence="7" id="KW-0325">Glycoprotein</keyword>
<evidence type="ECO:0000256" key="2">
    <source>
        <dbReference type="ARBA" id="ARBA00022475"/>
    </source>
</evidence>
<comment type="subcellular location">
    <subcellularLocation>
        <location evidence="1">Cell membrane</location>
        <topology evidence="1">Multi-pass membrane protein</topology>
    </subcellularLocation>
</comment>